<dbReference type="InterPro" id="IPR002421">
    <property type="entry name" value="5-3_exonuclease"/>
</dbReference>
<evidence type="ECO:0000259" key="4">
    <source>
        <dbReference type="SMART" id="SM00475"/>
    </source>
</evidence>
<gene>
    <name evidence="5" type="ORF">METZ01_LOCUS251068</name>
</gene>
<dbReference type="GO" id="GO:0003677">
    <property type="term" value="F:DNA binding"/>
    <property type="evidence" value="ECO:0007669"/>
    <property type="project" value="UniProtKB-KW"/>
</dbReference>
<dbReference type="PANTHER" id="PTHR42646">
    <property type="entry name" value="FLAP ENDONUCLEASE XNI"/>
    <property type="match status" value="1"/>
</dbReference>
<dbReference type="InterPro" id="IPR020046">
    <property type="entry name" value="5-3_exonucl_a-hlix_arch_N"/>
</dbReference>
<accession>A0A382IES7</accession>
<evidence type="ECO:0000313" key="5">
    <source>
        <dbReference type="EMBL" id="SVB98214.1"/>
    </source>
</evidence>
<dbReference type="CDD" id="cd09859">
    <property type="entry name" value="PIN_53EXO"/>
    <property type="match status" value="1"/>
</dbReference>
<organism evidence="5">
    <name type="scientific">marine metagenome</name>
    <dbReference type="NCBI Taxonomy" id="408172"/>
    <lineage>
        <taxon>unclassified sequences</taxon>
        <taxon>metagenomes</taxon>
        <taxon>ecological metagenomes</taxon>
    </lineage>
</organism>
<dbReference type="SMART" id="SM00279">
    <property type="entry name" value="HhH2"/>
    <property type="match status" value="1"/>
</dbReference>
<dbReference type="AlphaFoldDB" id="A0A382IES7"/>
<dbReference type="GO" id="GO:0008409">
    <property type="term" value="F:5'-3' exonuclease activity"/>
    <property type="evidence" value="ECO:0007669"/>
    <property type="project" value="InterPro"/>
</dbReference>
<evidence type="ECO:0000256" key="2">
    <source>
        <dbReference type="ARBA" id="ARBA00022801"/>
    </source>
</evidence>
<evidence type="ECO:0000256" key="3">
    <source>
        <dbReference type="ARBA" id="ARBA00023125"/>
    </source>
</evidence>
<dbReference type="SUPFAM" id="SSF88723">
    <property type="entry name" value="PIN domain-like"/>
    <property type="match status" value="1"/>
</dbReference>
<dbReference type="InterPro" id="IPR038969">
    <property type="entry name" value="FEN"/>
</dbReference>
<dbReference type="InterPro" id="IPR020045">
    <property type="entry name" value="DNA_polI_H3TH"/>
</dbReference>
<dbReference type="GO" id="GO:0033567">
    <property type="term" value="P:DNA replication, Okazaki fragment processing"/>
    <property type="evidence" value="ECO:0007669"/>
    <property type="project" value="InterPro"/>
</dbReference>
<evidence type="ECO:0000256" key="1">
    <source>
        <dbReference type="ARBA" id="ARBA00022722"/>
    </source>
</evidence>
<dbReference type="SUPFAM" id="SSF47807">
    <property type="entry name" value="5' to 3' exonuclease, C-terminal subdomain"/>
    <property type="match status" value="1"/>
</dbReference>
<dbReference type="InterPro" id="IPR008918">
    <property type="entry name" value="HhH2"/>
</dbReference>
<dbReference type="CDD" id="cd09898">
    <property type="entry name" value="H3TH_53EXO"/>
    <property type="match status" value="1"/>
</dbReference>
<keyword evidence="2" id="KW-0378">Hydrolase</keyword>
<dbReference type="Gene3D" id="1.10.150.20">
    <property type="entry name" value="5' to 3' exonuclease, C-terminal subdomain"/>
    <property type="match status" value="1"/>
</dbReference>
<dbReference type="GO" id="GO:0017108">
    <property type="term" value="F:5'-flap endonuclease activity"/>
    <property type="evidence" value="ECO:0007669"/>
    <property type="project" value="InterPro"/>
</dbReference>
<dbReference type="EMBL" id="UINC01066981">
    <property type="protein sequence ID" value="SVB98214.1"/>
    <property type="molecule type" value="Genomic_DNA"/>
</dbReference>
<proteinExistence type="predicted"/>
<feature type="domain" description="5'-3' exonuclease" evidence="4">
    <location>
        <begin position="3"/>
        <end position="263"/>
    </location>
</feature>
<name>A0A382IES7_9ZZZZ</name>
<dbReference type="Pfam" id="PF01367">
    <property type="entry name" value="5_3_exonuc"/>
    <property type="match status" value="1"/>
</dbReference>
<reference evidence="5" key="1">
    <citation type="submission" date="2018-05" db="EMBL/GenBank/DDBJ databases">
        <authorList>
            <person name="Lanie J.A."/>
            <person name="Ng W.-L."/>
            <person name="Kazmierczak K.M."/>
            <person name="Andrzejewski T.M."/>
            <person name="Davidsen T.M."/>
            <person name="Wayne K.J."/>
            <person name="Tettelin H."/>
            <person name="Glass J.I."/>
            <person name="Rusch D."/>
            <person name="Podicherti R."/>
            <person name="Tsui H.-C.T."/>
            <person name="Winkler M.E."/>
        </authorList>
    </citation>
    <scope>NUCLEOTIDE SEQUENCE</scope>
</reference>
<protein>
    <recommendedName>
        <fullName evidence="4">5'-3' exonuclease domain-containing protein</fullName>
    </recommendedName>
</protein>
<feature type="non-terminal residue" evidence="5">
    <location>
        <position position="1"/>
    </location>
</feature>
<sequence length="293" mass="31893">VEVHLVDGTYELFRHHFAVPSHQTADGVEVAATRAVVGSILGMLEGGATHVGVATDQVVESFRNDLFEGYKTGEGTPPELFAQFPLLKAALEAAGFRVFAMVEHEADDAMGAAAVKAAEDPRVDRILICTPDKDLAQVVDDGLRIVQHDRRKDIVYDRDGIIERFGVRPESIPDYLALVGDTADGIPGLPGWGAKSSSTVLARYLHLEEIPDDANDWDVAVRGATRLATALAEGREDAELYRRLATLDLEAPVMEDVDELCWTGPQPHFAEMCRSLDGPRLAERADRLAARLA</sequence>
<dbReference type="Pfam" id="PF02739">
    <property type="entry name" value="5_3_exonuc_N"/>
    <property type="match status" value="1"/>
</dbReference>
<keyword evidence="1" id="KW-0540">Nuclease</keyword>
<dbReference type="InterPro" id="IPR036279">
    <property type="entry name" value="5-3_exonuclease_C_sf"/>
</dbReference>
<keyword evidence="3" id="KW-0238">DNA-binding</keyword>
<dbReference type="PANTHER" id="PTHR42646:SF2">
    <property type="entry name" value="5'-3' EXONUCLEASE FAMILY PROTEIN"/>
    <property type="match status" value="1"/>
</dbReference>
<dbReference type="Gene3D" id="3.40.50.1010">
    <property type="entry name" value="5'-nuclease"/>
    <property type="match status" value="1"/>
</dbReference>
<dbReference type="InterPro" id="IPR029060">
    <property type="entry name" value="PIN-like_dom_sf"/>
</dbReference>
<dbReference type="SMART" id="SM00475">
    <property type="entry name" value="53EXOc"/>
    <property type="match status" value="1"/>
</dbReference>